<proteinExistence type="predicted"/>
<protein>
    <recommendedName>
        <fullName evidence="3">Aminoglycoside phosphotransferase domain-containing protein</fullName>
    </recommendedName>
</protein>
<dbReference type="RefSeq" id="XP_007869314.1">
    <property type="nucleotide sequence ID" value="XM_007871123.1"/>
</dbReference>
<sequence>MVDPLPFVCVFSDHRKDDTKFWTWAPGREEPQPQLLDWNFKVPKLLSALHETFKVPPISFAPFPAGDSNDFLVTFIDRREYLVKLRGNDSGVSGSSEYDIGCEQATISIVRRYTTIPVRSPVGYNPDLQGVLSTPISIQEHLPTAIPLHQMWPRMSPAQREATIVSIGNIWAQLLTVRYKTIGRLSTSPSGDVRVGPVRVGTSKGERGPFRTVREWLVALALRELLPESEAGMTPEQEQHMGVVAERLSKGSPILDRGGIVLSNLKSCVINHTKLDAHHLLVDTADPTEILAVVGWQHAYVVPLFSVVLPPLELPGCDTPTTTRYSHLMLRQIMEKIPAWALMNSEEARELRDLYQLAKHSHDRSSKGY</sequence>
<dbReference type="PANTHER" id="PTHR21310:SF13">
    <property type="entry name" value="AMINOGLYCOSIDE PHOSPHOTRANSFERASE DOMAIN-CONTAINING PROTEIN"/>
    <property type="match status" value="1"/>
</dbReference>
<keyword evidence="2" id="KW-1185">Reference proteome</keyword>
<evidence type="ECO:0000313" key="1">
    <source>
        <dbReference type="EMBL" id="EPQ52126.1"/>
    </source>
</evidence>
<evidence type="ECO:0000313" key="2">
    <source>
        <dbReference type="Proteomes" id="UP000030669"/>
    </source>
</evidence>
<dbReference type="EMBL" id="KB469308">
    <property type="protein sequence ID" value="EPQ52126.1"/>
    <property type="molecule type" value="Genomic_DNA"/>
</dbReference>
<gene>
    <name evidence="1" type="ORF">GLOTRDRAFT_132241</name>
</gene>
<organism evidence="1 2">
    <name type="scientific">Gloeophyllum trabeum (strain ATCC 11539 / FP-39264 / Madison 617)</name>
    <name type="common">Brown rot fungus</name>
    <dbReference type="NCBI Taxonomy" id="670483"/>
    <lineage>
        <taxon>Eukaryota</taxon>
        <taxon>Fungi</taxon>
        <taxon>Dikarya</taxon>
        <taxon>Basidiomycota</taxon>
        <taxon>Agaricomycotina</taxon>
        <taxon>Agaricomycetes</taxon>
        <taxon>Gloeophyllales</taxon>
        <taxon>Gloeophyllaceae</taxon>
        <taxon>Gloeophyllum</taxon>
    </lineage>
</organism>
<dbReference type="AlphaFoldDB" id="S7PWX8"/>
<dbReference type="InterPro" id="IPR051678">
    <property type="entry name" value="AGP_Transferase"/>
</dbReference>
<dbReference type="HOGENOM" id="CLU_019189_0_0_1"/>
<dbReference type="Proteomes" id="UP000030669">
    <property type="component" value="Unassembled WGS sequence"/>
</dbReference>
<name>S7PWX8_GLOTA</name>
<accession>S7PWX8</accession>
<dbReference type="KEGG" id="gtr:GLOTRDRAFT_132241"/>
<evidence type="ECO:0008006" key="3">
    <source>
        <dbReference type="Google" id="ProtNLM"/>
    </source>
</evidence>
<dbReference type="OrthoDB" id="10003767at2759"/>
<dbReference type="GeneID" id="19302457"/>
<reference evidence="1 2" key="1">
    <citation type="journal article" date="2012" name="Science">
        <title>The Paleozoic origin of enzymatic lignin decomposition reconstructed from 31 fungal genomes.</title>
        <authorList>
            <person name="Floudas D."/>
            <person name="Binder M."/>
            <person name="Riley R."/>
            <person name="Barry K."/>
            <person name="Blanchette R.A."/>
            <person name="Henrissat B."/>
            <person name="Martinez A.T."/>
            <person name="Otillar R."/>
            <person name="Spatafora J.W."/>
            <person name="Yadav J.S."/>
            <person name="Aerts A."/>
            <person name="Benoit I."/>
            <person name="Boyd A."/>
            <person name="Carlson A."/>
            <person name="Copeland A."/>
            <person name="Coutinho P.M."/>
            <person name="de Vries R.P."/>
            <person name="Ferreira P."/>
            <person name="Findley K."/>
            <person name="Foster B."/>
            <person name="Gaskell J."/>
            <person name="Glotzer D."/>
            <person name="Gorecki P."/>
            <person name="Heitman J."/>
            <person name="Hesse C."/>
            <person name="Hori C."/>
            <person name="Igarashi K."/>
            <person name="Jurgens J.A."/>
            <person name="Kallen N."/>
            <person name="Kersten P."/>
            <person name="Kohler A."/>
            <person name="Kuees U."/>
            <person name="Kumar T.K.A."/>
            <person name="Kuo A."/>
            <person name="LaButti K."/>
            <person name="Larrondo L.F."/>
            <person name="Lindquist E."/>
            <person name="Ling A."/>
            <person name="Lombard V."/>
            <person name="Lucas S."/>
            <person name="Lundell T."/>
            <person name="Martin R."/>
            <person name="McLaughlin D.J."/>
            <person name="Morgenstern I."/>
            <person name="Morin E."/>
            <person name="Murat C."/>
            <person name="Nagy L.G."/>
            <person name="Nolan M."/>
            <person name="Ohm R.A."/>
            <person name="Patyshakuliyeva A."/>
            <person name="Rokas A."/>
            <person name="Ruiz-Duenas F.J."/>
            <person name="Sabat G."/>
            <person name="Salamov A."/>
            <person name="Samejima M."/>
            <person name="Schmutz J."/>
            <person name="Slot J.C."/>
            <person name="St John F."/>
            <person name="Stenlid J."/>
            <person name="Sun H."/>
            <person name="Sun S."/>
            <person name="Syed K."/>
            <person name="Tsang A."/>
            <person name="Wiebenga A."/>
            <person name="Young D."/>
            <person name="Pisabarro A."/>
            <person name="Eastwood D.C."/>
            <person name="Martin F."/>
            <person name="Cullen D."/>
            <person name="Grigoriev I.V."/>
            <person name="Hibbett D.S."/>
        </authorList>
    </citation>
    <scope>NUCLEOTIDE SEQUENCE [LARGE SCALE GENOMIC DNA]</scope>
    <source>
        <strain evidence="1 2">ATCC 11539</strain>
    </source>
</reference>
<dbReference type="PANTHER" id="PTHR21310">
    <property type="entry name" value="AMINOGLYCOSIDE PHOSPHOTRANSFERASE-RELATED-RELATED"/>
    <property type="match status" value="1"/>
</dbReference>